<keyword evidence="2" id="KW-1185">Reference proteome</keyword>
<dbReference type="AlphaFoldDB" id="A0A8B6DMG2"/>
<name>A0A8B6DMG2_MYTGA</name>
<organism evidence="1 2">
    <name type="scientific">Mytilus galloprovincialis</name>
    <name type="common">Mediterranean mussel</name>
    <dbReference type="NCBI Taxonomy" id="29158"/>
    <lineage>
        <taxon>Eukaryota</taxon>
        <taxon>Metazoa</taxon>
        <taxon>Spiralia</taxon>
        <taxon>Lophotrochozoa</taxon>
        <taxon>Mollusca</taxon>
        <taxon>Bivalvia</taxon>
        <taxon>Autobranchia</taxon>
        <taxon>Pteriomorphia</taxon>
        <taxon>Mytilida</taxon>
        <taxon>Mytiloidea</taxon>
        <taxon>Mytilidae</taxon>
        <taxon>Mytilinae</taxon>
        <taxon>Mytilus</taxon>
    </lineage>
</organism>
<accession>A0A8B6DMG2</accession>
<dbReference type="OrthoDB" id="10530285at2759"/>
<comment type="caution">
    <text evidence="1">The sequence shown here is derived from an EMBL/GenBank/DDBJ whole genome shotgun (WGS) entry which is preliminary data.</text>
</comment>
<sequence>MYGPYEKFNHTLIESISNNQHPEVSAVIKIKVQWLLFSLKNSGFFELLKTSVKCVENSLNPGRHNPVTRHASSEELFGVHAYFKEKPVSQLSQHSTMLEHQKVCPLKFWTANDSCS</sequence>
<protein>
    <submittedName>
        <fullName evidence="1">Uncharacterized protein</fullName>
    </submittedName>
</protein>
<dbReference type="Proteomes" id="UP000596742">
    <property type="component" value="Unassembled WGS sequence"/>
</dbReference>
<dbReference type="EMBL" id="UYJE01003597">
    <property type="protein sequence ID" value="VDI20683.1"/>
    <property type="molecule type" value="Genomic_DNA"/>
</dbReference>
<proteinExistence type="predicted"/>
<evidence type="ECO:0000313" key="2">
    <source>
        <dbReference type="Proteomes" id="UP000596742"/>
    </source>
</evidence>
<reference evidence="1" key="1">
    <citation type="submission" date="2018-11" db="EMBL/GenBank/DDBJ databases">
        <authorList>
            <person name="Alioto T."/>
            <person name="Alioto T."/>
        </authorList>
    </citation>
    <scope>NUCLEOTIDE SEQUENCE</scope>
</reference>
<evidence type="ECO:0000313" key="1">
    <source>
        <dbReference type="EMBL" id="VDI20683.1"/>
    </source>
</evidence>
<gene>
    <name evidence="1" type="ORF">MGAL_10B080072</name>
</gene>